<protein>
    <submittedName>
        <fullName evidence="2">Uncharacterized protein</fullName>
    </submittedName>
</protein>
<keyword evidence="3" id="KW-1185">Reference proteome</keyword>
<proteinExistence type="predicted"/>
<accession>A0A4Y7PM31</accession>
<feature type="region of interest" description="Disordered" evidence="1">
    <location>
        <begin position="42"/>
        <end position="114"/>
    </location>
</feature>
<name>A0A4Y7PM31_9AGAM</name>
<reference evidence="2 3" key="1">
    <citation type="submission" date="2018-06" db="EMBL/GenBank/DDBJ databases">
        <title>A transcriptomic atlas of mushroom development highlights an independent origin of complex multicellularity.</title>
        <authorList>
            <consortium name="DOE Joint Genome Institute"/>
            <person name="Krizsan K."/>
            <person name="Almasi E."/>
            <person name="Merenyi Z."/>
            <person name="Sahu N."/>
            <person name="Viragh M."/>
            <person name="Koszo T."/>
            <person name="Mondo S."/>
            <person name="Kiss B."/>
            <person name="Balint B."/>
            <person name="Kues U."/>
            <person name="Barry K."/>
            <person name="Hegedus J.C."/>
            <person name="Henrissat B."/>
            <person name="Johnson J."/>
            <person name="Lipzen A."/>
            <person name="Ohm R."/>
            <person name="Nagy I."/>
            <person name="Pangilinan J."/>
            <person name="Yan J."/>
            <person name="Xiong Y."/>
            <person name="Grigoriev I.V."/>
            <person name="Hibbett D.S."/>
            <person name="Nagy L.G."/>
        </authorList>
    </citation>
    <scope>NUCLEOTIDE SEQUENCE [LARGE SCALE GENOMIC DNA]</scope>
    <source>
        <strain evidence="2 3">SZMC22713</strain>
    </source>
</reference>
<evidence type="ECO:0000313" key="3">
    <source>
        <dbReference type="Proteomes" id="UP000294933"/>
    </source>
</evidence>
<dbReference type="EMBL" id="ML170268">
    <property type="protein sequence ID" value="TDL15629.1"/>
    <property type="molecule type" value="Genomic_DNA"/>
</dbReference>
<sequence length="149" mass="15976">MRDERCDRAALVDHPHAHFDNGAGTSVKTDTHVHARRKIHSVTEAAAGGGAGAAHPLRLRPTTAQPNHHPPHTPPPTSPCPPHHPLQPNRERREAVRSPLVHGHQGARMRSDQTPTKIALAQIPRDGGEFAVAGRYVEGDGCCGRAVEG</sequence>
<evidence type="ECO:0000256" key="1">
    <source>
        <dbReference type="SAM" id="MobiDB-lite"/>
    </source>
</evidence>
<gene>
    <name evidence="2" type="ORF">BD410DRAFT_102285</name>
</gene>
<evidence type="ECO:0000313" key="2">
    <source>
        <dbReference type="EMBL" id="TDL15629.1"/>
    </source>
</evidence>
<dbReference type="AlphaFoldDB" id="A0A4Y7PM31"/>
<feature type="compositionally biased region" description="Pro residues" evidence="1">
    <location>
        <begin position="72"/>
        <end position="85"/>
    </location>
</feature>
<dbReference type="VEuPathDB" id="FungiDB:BD410DRAFT_102285"/>
<organism evidence="2 3">
    <name type="scientific">Rickenella mellea</name>
    <dbReference type="NCBI Taxonomy" id="50990"/>
    <lineage>
        <taxon>Eukaryota</taxon>
        <taxon>Fungi</taxon>
        <taxon>Dikarya</taxon>
        <taxon>Basidiomycota</taxon>
        <taxon>Agaricomycotina</taxon>
        <taxon>Agaricomycetes</taxon>
        <taxon>Hymenochaetales</taxon>
        <taxon>Rickenellaceae</taxon>
        <taxon>Rickenella</taxon>
    </lineage>
</organism>
<dbReference type="Proteomes" id="UP000294933">
    <property type="component" value="Unassembled WGS sequence"/>
</dbReference>